<dbReference type="EMBL" id="CATNWA010020604">
    <property type="protein sequence ID" value="CAI9619145.1"/>
    <property type="molecule type" value="Genomic_DNA"/>
</dbReference>
<accession>A0ABN9HBR2</accession>
<organism evidence="1 2">
    <name type="scientific">Staurois parvus</name>
    <dbReference type="NCBI Taxonomy" id="386267"/>
    <lineage>
        <taxon>Eukaryota</taxon>
        <taxon>Metazoa</taxon>
        <taxon>Chordata</taxon>
        <taxon>Craniata</taxon>
        <taxon>Vertebrata</taxon>
        <taxon>Euteleostomi</taxon>
        <taxon>Amphibia</taxon>
        <taxon>Batrachia</taxon>
        <taxon>Anura</taxon>
        <taxon>Neobatrachia</taxon>
        <taxon>Ranoidea</taxon>
        <taxon>Ranidae</taxon>
        <taxon>Staurois</taxon>
    </lineage>
</organism>
<feature type="non-terminal residue" evidence="1">
    <location>
        <position position="124"/>
    </location>
</feature>
<dbReference type="Proteomes" id="UP001162483">
    <property type="component" value="Unassembled WGS sequence"/>
</dbReference>
<proteinExistence type="predicted"/>
<gene>
    <name evidence="1" type="ORF">SPARVUS_LOCUS15787763</name>
</gene>
<comment type="caution">
    <text evidence="1">The sequence shown here is derived from an EMBL/GenBank/DDBJ whole genome shotgun (WGS) entry which is preliminary data.</text>
</comment>
<reference evidence="1" key="1">
    <citation type="submission" date="2023-05" db="EMBL/GenBank/DDBJ databases">
        <authorList>
            <person name="Stuckert A."/>
        </authorList>
    </citation>
    <scope>NUCLEOTIDE SEQUENCE</scope>
</reference>
<keyword evidence="2" id="KW-1185">Reference proteome</keyword>
<evidence type="ECO:0000313" key="1">
    <source>
        <dbReference type="EMBL" id="CAI9619145.1"/>
    </source>
</evidence>
<evidence type="ECO:0000313" key="2">
    <source>
        <dbReference type="Proteomes" id="UP001162483"/>
    </source>
</evidence>
<protein>
    <submittedName>
        <fullName evidence="1">Uncharacterized protein</fullName>
    </submittedName>
</protein>
<sequence>LSPISPPPTSVLHPLSPILHPPTSVLHPLSPILHPLIPILSLYPILPIHPSHLISADDLSNVLPAWQPFCRKLLGRRWLSNSDACDGIVSGLAEYAVALRRLNPGPYQATVSELHRRVLLEYVR</sequence>
<name>A0ABN9HBR2_9NEOB</name>
<feature type="non-terminal residue" evidence="1">
    <location>
        <position position="1"/>
    </location>
</feature>